<evidence type="ECO:0000313" key="3">
    <source>
        <dbReference type="Proteomes" id="UP001597182"/>
    </source>
</evidence>
<sequence length="49" mass="5319">MPVSVLTTVLAQSGDPTGLSSGLGRIVVLLALLASLILLLRWYNQQRKR</sequence>
<name>A0ABW3VAL9_9PSEU</name>
<evidence type="ECO:0000313" key="2">
    <source>
        <dbReference type="EMBL" id="MFD1232177.1"/>
    </source>
</evidence>
<proteinExistence type="predicted"/>
<reference evidence="3" key="1">
    <citation type="journal article" date="2019" name="Int. J. Syst. Evol. Microbiol.">
        <title>The Global Catalogue of Microorganisms (GCM) 10K type strain sequencing project: providing services to taxonomists for standard genome sequencing and annotation.</title>
        <authorList>
            <consortium name="The Broad Institute Genomics Platform"/>
            <consortium name="The Broad Institute Genome Sequencing Center for Infectious Disease"/>
            <person name="Wu L."/>
            <person name="Ma J."/>
        </authorList>
    </citation>
    <scope>NUCLEOTIDE SEQUENCE [LARGE SCALE GENOMIC DNA]</scope>
    <source>
        <strain evidence="3">CCUG 49018</strain>
    </source>
</reference>
<evidence type="ECO:0000256" key="1">
    <source>
        <dbReference type="SAM" id="Phobius"/>
    </source>
</evidence>
<organism evidence="2 3">
    <name type="scientific">Pseudonocardia benzenivorans</name>
    <dbReference type="NCBI Taxonomy" id="228005"/>
    <lineage>
        <taxon>Bacteria</taxon>
        <taxon>Bacillati</taxon>
        <taxon>Actinomycetota</taxon>
        <taxon>Actinomycetes</taxon>
        <taxon>Pseudonocardiales</taxon>
        <taxon>Pseudonocardiaceae</taxon>
        <taxon>Pseudonocardia</taxon>
    </lineage>
</organism>
<keyword evidence="1" id="KW-0472">Membrane</keyword>
<protein>
    <submittedName>
        <fullName evidence="2">Uncharacterized protein</fullName>
    </submittedName>
</protein>
<dbReference type="RefSeq" id="WP_013676665.1">
    <property type="nucleotide sequence ID" value="NZ_BAABKS010000076.1"/>
</dbReference>
<keyword evidence="1" id="KW-1133">Transmembrane helix</keyword>
<dbReference type="Proteomes" id="UP001597182">
    <property type="component" value="Unassembled WGS sequence"/>
</dbReference>
<comment type="caution">
    <text evidence="2">The sequence shown here is derived from an EMBL/GenBank/DDBJ whole genome shotgun (WGS) entry which is preliminary data.</text>
</comment>
<gene>
    <name evidence="2" type="ORF">ACFQ34_02670</name>
</gene>
<keyword evidence="1" id="KW-0812">Transmembrane</keyword>
<keyword evidence="3" id="KW-1185">Reference proteome</keyword>
<accession>A0ABW3VAL9</accession>
<feature type="transmembrane region" description="Helical" evidence="1">
    <location>
        <begin position="23"/>
        <end position="43"/>
    </location>
</feature>
<dbReference type="EMBL" id="JBHTMB010000017">
    <property type="protein sequence ID" value="MFD1232177.1"/>
    <property type="molecule type" value="Genomic_DNA"/>
</dbReference>